<dbReference type="EMBL" id="JAAIUW010000004">
    <property type="protein sequence ID" value="KAF7834199.1"/>
    <property type="molecule type" value="Genomic_DNA"/>
</dbReference>
<gene>
    <name evidence="1" type="ORF">G2W53_009058</name>
</gene>
<dbReference type="Proteomes" id="UP000634136">
    <property type="component" value="Unassembled WGS sequence"/>
</dbReference>
<proteinExistence type="predicted"/>
<evidence type="ECO:0000313" key="2">
    <source>
        <dbReference type="Proteomes" id="UP000634136"/>
    </source>
</evidence>
<sequence length="40" mass="4538">MAKSLPTLWSPALYNLFKEGRKNRCVQLSNPCTLGKAMRN</sequence>
<keyword evidence="2" id="KW-1185">Reference proteome</keyword>
<protein>
    <submittedName>
        <fullName evidence="1">Uncharacterized protein</fullName>
    </submittedName>
</protein>
<name>A0A834WXI2_9FABA</name>
<evidence type="ECO:0000313" key="1">
    <source>
        <dbReference type="EMBL" id="KAF7834199.1"/>
    </source>
</evidence>
<dbReference type="AlphaFoldDB" id="A0A834WXI2"/>
<reference evidence="1" key="1">
    <citation type="submission" date="2020-09" db="EMBL/GenBank/DDBJ databases">
        <title>Genome-Enabled Discovery of Anthraquinone Biosynthesis in Senna tora.</title>
        <authorList>
            <person name="Kang S.-H."/>
            <person name="Pandey R.P."/>
            <person name="Lee C.-M."/>
            <person name="Sim J.-S."/>
            <person name="Jeong J.-T."/>
            <person name="Choi B.-S."/>
            <person name="Jung M."/>
            <person name="Ginzburg D."/>
            <person name="Zhao K."/>
            <person name="Won S.Y."/>
            <person name="Oh T.-J."/>
            <person name="Yu Y."/>
            <person name="Kim N.-H."/>
            <person name="Lee O.R."/>
            <person name="Lee T.-H."/>
            <person name="Bashyal P."/>
            <person name="Kim T.-S."/>
            <person name="Lee W.-H."/>
            <person name="Kawkins C."/>
            <person name="Kim C.-K."/>
            <person name="Kim J.S."/>
            <person name="Ahn B.O."/>
            <person name="Rhee S.Y."/>
            <person name="Sohng J.K."/>
        </authorList>
    </citation>
    <scope>NUCLEOTIDE SEQUENCE</scope>
    <source>
        <tissue evidence="1">Leaf</tissue>
    </source>
</reference>
<accession>A0A834WXI2</accession>
<comment type="caution">
    <text evidence="1">The sequence shown here is derived from an EMBL/GenBank/DDBJ whole genome shotgun (WGS) entry which is preliminary data.</text>
</comment>
<organism evidence="1 2">
    <name type="scientific">Senna tora</name>
    <dbReference type="NCBI Taxonomy" id="362788"/>
    <lineage>
        <taxon>Eukaryota</taxon>
        <taxon>Viridiplantae</taxon>
        <taxon>Streptophyta</taxon>
        <taxon>Embryophyta</taxon>
        <taxon>Tracheophyta</taxon>
        <taxon>Spermatophyta</taxon>
        <taxon>Magnoliopsida</taxon>
        <taxon>eudicotyledons</taxon>
        <taxon>Gunneridae</taxon>
        <taxon>Pentapetalae</taxon>
        <taxon>rosids</taxon>
        <taxon>fabids</taxon>
        <taxon>Fabales</taxon>
        <taxon>Fabaceae</taxon>
        <taxon>Caesalpinioideae</taxon>
        <taxon>Cassia clade</taxon>
        <taxon>Senna</taxon>
    </lineage>
</organism>